<sequence>MISIDNAVELMIKTYLGLPRRVNGLSIPRREYDEFSQSFPKLLDALENHALDKLDGINLGEIEWYHRLRNELYHQGNGLTVERDKVEIYAELANLLFENLFGFKLIEPGDDRTRLLGEFMSAWIDLERMIAQSPTANPRNTPLGLIQSLRQSDVISDAELSELDNIRQIRNSVIHGSEDYHRLITDELVSRIKRFAVLLEQRLPQRNA</sequence>
<accession>A0A5C6E4F8</accession>
<organism evidence="1 2">
    <name type="scientific">Rubripirellula reticaptiva</name>
    <dbReference type="NCBI Taxonomy" id="2528013"/>
    <lineage>
        <taxon>Bacteria</taxon>
        <taxon>Pseudomonadati</taxon>
        <taxon>Planctomycetota</taxon>
        <taxon>Planctomycetia</taxon>
        <taxon>Pirellulales</taxon>
        <taxon>Pirellulaceae</taxon>
        <taxon>Rubripirellula</taxon>
    </lineage>
</organism>
<dbReference type="AlphaFoldDB" id="A0A5C6E4F8"/>
<name>A0A5C6E4F8_9BACT</name>
<dbReference type="Proteomes" id="UP000317977">
    <property type="component" value="Unassembled WGS sequence"/>
</dbReference>
<evidence type="ECO:0000313" key="1">
    <source>
        <dbReference type="EMBL" id="TWU43710.1"/>
    </source>
</evidence>
<gene>
    <name evidence="1" type="ORF">Poly59_61680</name>
</gene>
<reference evidence="1 2" key="1">
    <citation type="submission" date="2019-02" db="EMBL/GenBank/DDBJ databases">
        <title>Deep-cultivation of Planctomycetes and their phenomic and genomic characterization uncovers novel biology.</title>
        <authorList>
            <person name="Wiegand S."/>
            <person name="Jogler M."/>
            <person name="Boedeker C."/>
            <person name="Pinto D."/>
            <person name="Vollmers J."/>
            <person name="Rivas-Marin E."/>
            <person name="Kohn T."/>
            <person name="Peeters S.H."/>
            <person name="Heuer A."/>
            <person name="Rast P."/>
            <person name="Oberbeckmann S."/>
            <person name="Bunk B."/>
            <person name="Jeske O."/>
            <person name="Meyerdierks A."/>
            <person name="Storesund J.E."/>
            <person name="Kallscheuer N."/>
            <person name="Luecker S."/>
            <person name="Lage O.M."/>
            <person name="Pohl T."/>
            <person name="Merkel B.J."/>
            <person name="Hornburger P."/>
            <person name="Mueller R.-W."/>
            <person name="Bruemmer F."/>
            <person name="Labrenz M."/>
            <person name="Spormann A.M."/>
            <person name="Op Den Camp H."/>
            <person name="Overmann J."/>
            <person name="Amann R."/>
            <person name="Jetten M.S.M."/>
            <person name="Mascher T."/>
            <person name="Medema M.H."/>
            <person name="Devos D.P."/>
            <person name="Kaster A.-K."/>
            <person name="Ovreas L."/>
            <person name="Rohde M."/>
            <person name="Galperin M.Y."/>
            <person name="Jogler C."/>
        </authorList>
    </citation>
    <scope>NUCLEOTIDE SEQUENCE [LARGE SCALE GENOMIC DNA]</scope>
    <source>
        <strain evidence="1 2">Poly59</strain>
    </source>
</reference>
<evidence type="ECO:0000313" key="2">
    <source>
        <dbReference type="Proteomes" id="UP000317977"/>
    </source>
</evidence>
<protein>
    <submittedName>
        <fullName evidence="1">Uncharacterized protein</fullName>
    </submittedName>
</protein>
<keyword evidence="2" id="KW-1185">Reference proteome</keyword>
<comment type="caution">
    <text evidence="1">The sequence shown here is derived from an EMBL/GenBank/DDBJ whole genome shotgun (WGS) entry which is preliminary data.</text>
</comment>
<proteinExistence type="predicted"/>
<dbReference type="EMBL" id="SJPX01000013">
    <property type="protein sequence ID" value="TWU43710.1"/>
    <property type="molecule type" value="Genomic_DNA"/>
</dbReference>